<dbReference type="OrthoDB" id="9797653at2"/>
<dbReference type="SUPFAM" id="SSF89796">
    <property type="entry name" value="CoA-transferase family III (CaiB/BaiF)"/>
    <property type="match status" value="1"/>
</dbReference>
<name>A0A1S1RMK9_9ACTN</name>
<dbReference type="AlphaFoldDB" id="A0A1S1RMK9"/>
<gene>
    <name evidence="1" type="ORF">CC117_01840</name>
</gene>
<dbReference type="InterPro" id="IPR050509">
    <property type="entry name" value="CoA-transferase_III"/>
</dbReference>
<keyword evidence="2" id="KW-1185">Reference proteome</keyword>
<reference evidence="2" key="1">
    <citation type="submission" date="2016-07" db="EMBL/GenBank/DDBJ databases">
        <title>Sequence Frankia sp. strain CcI1.17.</title>
        <authorList>
            <person name="Ghodhbane-Gtari F."/>
            <person name="Swanson E."/>
            <person name="Gueddou A."/>
            <person name="Morris K."/>
            <person name="Hezbri K."/>
            <person name="Ktari A."/>
            <person name="Nouioui I."/>
            <person name="Abebe-Akele F."/>
            <person name="Simpson S."/>
            <person name="Thomas K."/>
            <person name="Gtari M."/>
            <person name="Tisa L.S."/>
            <person name="Hurst S."/>
        </authorList>
    </citation>
    <scope>NUCLEOTIDE SEQUENCE [LARGE SCALE GENOMIC DNA]</scope>
    <source>
        <strain evidence="2">Cc1.17</strain>
    </source>
</reference>
<dbReference type="Pfam" id="PF02515">
    <property type="entry name" value="CoA_transf_3"/>
    <property type="match status" value="1"/>
</dbReference>
<protein>
    <submittedName>
        <fullName evidence="1">Carnitine dehydratase</fullName>
    </submittedName>
</protein>
<dbReference type="InterPro" id="IPR023606">
    <property type="entry name" value="CoA-Trfase_III_dom_1_sf"/>
</dbReference>
<dbReference type="FunFam" id="3.40.50.10540:FF:000004">
    <property type="entry name" value="Probable alpha-methylacyl-CoA racemase mcr"/>
    <property type="match status" value="1"/>
</dbReference>
<dbReference type="InterPro" id="IPR044855">
    <property type="entry name" value="CoA-Trfase_III_dom3_sf"/>
</dbReference>
<dbReference type="Gene3D" id="3.40.50.10540">
    <property type="entry name" value="Crotonobetainyl-coa:carnitine coa-transferase, domain 1"/>
    <property type="match status" value="1"/>
</dbReference>
<comment type="caution">
    <text evidence="1">The sequence shown here is derived from an EMBL/GenBank/DDBJ whole genome shotgun (WGS) entry which is preliminary data.</text>
</comment>
<accession>A0A1S1RMK9</accession>
<dbReference type="RefSeq" id="WP_071082060.1">
    <property type="nucleotide sequence ID" value="NZ_MBLM01000002.1"/>
</dbReference>
<dbReference type="EMBL" id="MBLM01000002">
    <property type="protein sequence ID" value="OHV46532.1"/>
    <property type="molecule type" value="Genomic_DNA"/>
</dbReference>
<proteinExistence type="predicted"/>
<sequence>MTGPLSGLRVVELAGIGPGPHGAMILADLGADVVRIQRPKLGDGPDDWLLRGRRLLEIDLRDPDGLARALDLIARADVLIEGYRPGVAERLGLGPDECLGRNPRLVYARMTGWGQTGPLARRAGHDINYISLTGALHAMGSADERPPPPLNLVGDYGGGSMFLLVGILSALLERERSGQGQVIDAAIVDGTSVLLQMMFAWRGMGDWHGYGPWTDERGTNLLDGSRPFYDTYTCSDGRHVAVGPLEPQFYAQLLKGLGLAEADLPDQFDPAGWPVLREAFTAAFAARTRDEWAALFDGTDACVTPVLTLSEAGEHPHLAARGAIVDADGVPQAAPAPRFSRSGTPLPGPAAFSDAGAVLAEWSTAP</sequence>
<evidence type="ECO:0000313" key="2">
    <source>
        <dbReference type="Proteomes" id="UP000179627"/>
    </source>
</evidence>
<dbReference type="Proteomes" id="UP000179627">
    <property type="component" value="Unassembled WGS sequence"/>
</dbReference>
<dbReference type="InterPro" id="IPR003673">
    <property type="entry name" value="CoA-Trfase_fam_III"/>
</dbReference>
<dbReference type="Gene3D" id="3.30.1540.10">
    <property type="entry name" value="formyl-coa transferase, domain 3"/>
    <property type="match status" value="1"/>
</dbReference>
<evidence type="ECO:0000313" key="1">
    <source>
        <dbReference type="EMBL" id="OHV46532.1"/>
    </source>
</evidence>
<dbReference type="GO" id="GO:0003824">
    <property type="term" value="F:catalytic activity"/>
    <property type="evidence" value="ECO:0007669"/>
    <property type="project" value="InterPro"/>
</dbReference>
<organism evidence="1 2">
    <name type="scientific">Parafrankia colletiae</name>
    <dbReference type="NCBI Taxonomy" id="573497"/>
    <lineage>
        <taxon>Bacteria</taxon>
        <taxon>Bacillati</taxon>
        <taxon>Actinomycetota</taxon>
        <taxon>Actinomycetes</taxon>
        <taxon>Frankiales</taxon>
        <taxon>Frankiaceae</taxon>
        <taxon>Parafrankia</taxon>
    </lineage>
</organism>
<dbReference type="PANTHER" id="PTHR48228">
    <property type="entry name" value="SUCCINYL-COA--D-CITRAMALATE COA-TRANSFERASE"/>
    <property type="match status" value="1"/>
</dbReference>
<dbReference type="PANTHER" id="PTHR48228:SF5">
    <property type="entry name" value="ALPHA-METHYLACYL-COA RACEMASE"/>
    <property type="match status" value="1"/>
</dbReference>